<dbReference type="EnsemblPlants" id="TuG1812G0300001900.01.T01">
    <property type="protein sequence ID" value="TuG1812G0300001900.01.T01"/>
    <property type="gene ID" value="TuG1812G0300001900.01"/>
</dbReference>
<accession>A0A8R7PQA0</accession>
<dbReference type="Gramene" id="TuG1812G0300001900.01.T01">
    <property type="protein sequence ID" value="TuG1812G0300001900.01.T01"/>
    <property type="gene ID" value="TuG1812G0300001900.01"/>
</dbReference>
<evidence type="ECO:0000313" key="1">
    <source>
        <dbReference type="EnsemblPlants" id="TuG1812G0300001900.01.T01"/>
    </source>
</evidence>
<sequence>MPTVVKLLHKRHTFSVTKRKLGHKHTTTVVAALMPEVVLLLFSKRRPSNLAITSPIFFLICSNSLLFRKCHGLDPSFFSSFRFSANISSVFSCTTLSCCLFI</sequence>
<dbReference type="Proteomes" id="UP000015106">
    <property type="component" value="Chromosome 3"/>
</dbReference>
<reference evidence="2" key="1">
    <citation type="journal article" date="2013" name="Nature">
        <title>Draft genome of the wheat A-genome progenitor Triticum urartu.</title>
        <authorList>
            <person name="Ling H.Q."/>
            <person name="Zhao S."/>
            <person name="Liu D."/>
            <person name="Wang J."/>
            <person name="Sun H."/>
            <person name="Zhang C."/>
            <person name="Fan H."/>
            <person name="Li D."/>
            <person name="Dong L."/>
            <person name="Tao Y."/>
            <person name="Gao C."/>
            <person name="Wu H."/>
            <person name="Li Y."/>
            <person name="Cui Y."/>
            <person name="Guo X."/>
            <person name="Zheng S."/>
            <person name="Wang B."/>
            <person name="Yu K."/>
            <person name="Liang Q."/>
            <person name="Yang W."/>
            <person name="Lou X."/>
            <person name="Chen J."/>
            <person name="Feng M."/>
            <person name="Jian J."/>
            <person name="Zhang X."/>
            <person name="Luo G."/>
            <person name="Jiang Y."/>
            <person name="Liu J."/>
            <person name="Wang Z."/>
            <person name="Sha Y."/>
            <person name="Zhang B."/>
            <person name="Wu H."/>
            <person name="Tang D."/>
            <person name="Shen Q."/>
            <person name="Xue P."/>
            <person name="Zou S."/>
            <person name="Wang X."/>
            <person name="Liu X."/>
            <person name="Wang F."/>
            <person name="Yang Y."/>
            <person name="An X."/>
            <person name="Dong Z."/>
            <person name="Zhang K."/>
            <person name="Zhang X."/>
            <person name="Luo M.C."/>
            <person name="Dvorak J."/>
            <person name="Tong Y."/>
            <person name="Wang J."/>
            <person name="Yang H."/>
            <person name="Li Z."/>
            <person name="Wang D."/>
            <person name="Zhang A."/>
            <person name="Wang J."/>
        </authorList>
    </citation>
    <scope>NUCLEOTIDE SEQUENCE</scope>
    <source>
        <strain evidence="2">cv. G1812</strain>
    </source>
</reference>
<organism evidence="1 2">
    <name type="scientific">Triticum urartu</name>
    <name type="common">Red wild einkorn</name>
    <name type="synonym">Crithodium urartu</name>
    <dbReference type="NCBI Taxonomy" id="4572"/>
    <lineage>
        <taxon>Eukaryota</taxon>
        <taxon>Viridiplantae</taxon>
        <taxon>Streptophyta</taxon>
        <taxon>Embryophyta</taxon>
        <taxon>Tracheophyta</taxon>
        <taxon>Spermatophyta</taxon>
        <taxon>Magnoliopsida</taxon>
        <taxon>Liliopsida</taxon>
        <taxon>Poales</taxon>
        <taxon>Poaceae</taxon>
        <taxon>BOP clade</taxon>
        <taxon>Pooideae</taxon>
        <taxon>Triticodae</taxon>
        <taxon>Triticeae</taxon>
        <taxon>Triticinae</taxon>
        <taxon>Triticum</taxon>
    </lineage>
</organism>
<keyword evidence="2" id="KW-1185">Reference proteome</keyword>
<dbReference type="AlphaFoldDB" id="A0A8R7PQA0"/>
<reference evidence="1" key="2">
    <citation type="submission" date="2018-03" db="EMBL/GenBank/DDBJ databases">
        <title>The Triticum urartu genome reveals the dynamic nature of wheat genome evolution.</title>
        <authorList>
            <person name="Ling H."/>
            <person name="Ma B."/>
            <person name="Shi X."/>
            <person name="Liu H."/>
            <person name="Dong L."/>
            <person name="Sun H."/>
            <person name="Cao Y."/>
            <person name="Gao Q."/>
            <person name="Zheng S."/>
            <person name="Li Y."/>
            <person name="Yu Y."/>
            <person name="Du H."/>
            <person name="Qi M."/>
            <person name="Li Y."/>
            <person name="Yu H."/>
            <person name="Cui Y."/>
            <person name="Wang N."/>
            <person name="Chen C."/>
            <person name="Wu H."/>
            <person name="Zhao Y."/>
            <person name="Zhang J."/>
            <person name="Li Y."/>
            <person name="Zhou W."/>
            <person name="Zhang B."/>
            <person name="Hu W."/>
            <person name="Eijk M."/>
            <person name="Tang J."/>
            <person name="Witsenboer H."/>
            <person name="Zhao S."/>
            <person name="Li Z."/>
            <person name="Zhang A."/>
            <person name="Wang D."/>
            <person name="Liang C."/>
        </authorList>
    </citation>
    <scope>NUCLEOTIDE SEQUENCE [LARGE SCALE GENOMIC DNA]</scope>
    <source>
        <strain evidence="1">cv. G1812</strain>
    </source>
</reference>
<protein>
    <submittedName>
        <fullName evidence="1">Uncharacterized protein</fullName>
    </submittedName>
</protein>
<proteinExistence type="predicted"/>
<evidence type="ECO:0000313" key="2">
    <source>
        <dbReference type="Proteomes" id="UP000015106"/>
    </source>
</evidence>
<name>A0A8R7PQA0_TRIUA</name>
<reference evidence="1" key="3">
    <citation type="submission" date="2022-06" db="UniProtKB">
        <authorList>
            <consortium name="EnsemblPlants"/>
        </authorList>
    </citation>
    <scope>IDENTIFICATION</scope>
</reference>